<evidence type="ECO:0000313" key="1">
    <source>
        <dbReference type="EMBL" id="KAK9720830.1"/>
    </source>
</evidence>
<accession>A0AAW1KNY7</accession>
<protein>
    <submittedName>
        <fullName evidence="1">Uncharacterized protein</fullName>
    </submittedName>
</protein>
<comment type="caution">
    <text evidence="1">The sequence shown here is derived from an EMBL/GenBank/DDBJ whole genome shotgun (WGS) entry which is preliminary data.</text>
</comment>
<gene>
    <name evidence="1" type="ORF">QE152_g21889</name>
</gene>
<proteinExistence type="predicted"/>
<dbReference type="EMBL" id="JASPKY010000206">
    <property type="protein sequence ID" value="KAK9720830.1"/>
    <property type="molecule type" value="Genomic_DNA"/>
</dbReference>
<evidence type="ECO:0000313" key="2">
    <source>
        <dbReference type="Proteomes" id="UP001458880"/>
    </source>
</evidence>
<dbReference type="Proteomes" id="UP001458880">
    <property type="component" value="Unassembled WGS sequence"/>
</dbReference>
<organism evidence="1 2">
    <name type="scientific">Popillia japonica</name>
    <name type="common">Japanese beetle</name>
    <dbReference type="NCBI Taxonomy" id="7064"/>
    <lineage>
        <taxon>Eukaryota</taxon>
        <taxon>Metazoa</taxon>
        <taxon>Ecdysozoa</taxon>
        <taxon>Arthropoda</taxon>
        <taxon>Hexapoda</taxon>
        <taxon>Insecta</taxon>
        <taxon>Pterygota</taxon>
        <taxon>Neoptera</taxon>
        <taxon>Endopterygota</taxon>
        <taxon>Coleoptera</taxon>
        <taxon>Polyphaga</taxon>
        <taxon>Scarabaeiformia</taxon>
        <taxon>Scarabaeidae</taxon>
        <taxon>Rutelinae</taxon>
        <taxon>Popillia</taxon>
    </lineage>
</organism>
<dbReference type="AlphaFoldDB" id="A0AAW1KNY7"/>
<reference evidence="1 2" key="1">
    <citation type="journal article" date="2024" name="BMC Genomics">
        <title>De novo assembly and annotation of Popillia japonica's genome with initial clues to its potential as an invasive pest.</title>
        <authorList>
            <person name="Cucini C."/>
            <person name="Boschi S."/>
            <person name="Funari R."/>
            <person name="Cardaioli E."/>
            <person name="Iannotti N."/>
            <person name="Marturano G."/>
            <person name="Paoli F."/>
            <person name="Bruttini M."/>
            <person name="Carapelli A."/>
            <person name="Frati F."/>
            <person name="Nardi F."/>
        </authorList>
    </citation>
    <scope>NUCLEOTIDE SEQUENCE [LARGE SCALE GENOMIC DNA]</scope>
    <source>
        <strain evidence="1">DMR45628</strain>
    </source>
</reference>
<keyword evidence="2" id="KW-1185">Reference proteome</keyword>
<name>A0AAW1KNY7_POPJA</name>
<sequence>MAMRCLLRNVFLQQAEVKISSGIIELRKLPPEKWVKQIFPSKADHHLKAEVSKIIRRMVLEFVLLKDVTAVHHPHLRNMYPNG</sequence>